<comment type="similarity">
    <text evidence="1">Belongs to the FGGY kinase family.</text>
</comment>
<reference evidence="5" key="2">
    <citation type="journal article" date="2021" name="PeerJ">
        <title>Extensive microbial diversity within the chicken gut microbiome revealed by metagenomics and culture.</title>
        <authorList>
            <person name="Gilroy R."/>
            <person name="Ravi A."/>
            <person name="Getino M."/>
            <person name="Pursley I."/>
            <person name="Horton D.L."/>
            <person name="Alikhan N.F."/>
            <person name="Baker D."/>
            <person name="Gharbi K."/>
            <person name="Hall N."/>
            <person name="Watson M."/>
            <person name="Adriaenssens E.M."/>
            <person name="Foster-Nyarko E."/>
            <person name="Jarju S."/>
            <person name="Secka A."/>
            <person name="Antonio M."/>
            <person name="Oren A."/>
            <person name="Chaudhuri R.R."/>
            <person name="La Ragione R."/>
            <person name="Hildebrand F."/>
            <person name="Pallen M.J."/>
        </authorList>
    </citation>
    <scope>NUCLEOTIDE SEQUENCE</scope>
    <source>
        <strain evidence="5">10532</strain>
    </source>
</reference>
<evidence type="ECO:0000256" key="3">
    <source>
        <dbReference type="ARBA" id="ARBA00022777"/>
    </source>
</evidence>
<keyword evidence="3" id="KW-0418">Kinase</keyword>
<name>A0A9D9HP86_9SPIR</name>
<dbReference type="Proteomes" id="UP000823638">
    <property type="component" value="Unassembled WGS sequence"/>
</dbReference>
<dbReference type="InterPro" id="IPR050406">
    <property type="entry name" value="FGGY_Carb_Kinase"/>
</dbReference>
<accession>A0A9D9HP86</accession>
<proteinExistence type="inferred from homology"/>
<dbReference type="Gene3D" id="3.30.420.40">
    <property type="match status" value="2"/>
</dbReference>
<keyword evidence="2" id="KW-0808">Transferase</keyword>
<dbReference type="GO" id="GO:0016301">
    <property type="term" value="F:kinase activity"/>
    <property type="evidence" value="ECO:0007669"/>
    <property type="project" value="UniProtKB-KW"/>
</dbReference>
<protein>
    <recommendedName>
        <fullName evidence="4">Carbohydrate kinase FGGY C-terminal domain-containing protein</fullName>
    </recommendedName>
</protein>
<evidence type="ECO:0000256" key="2">
    <source>
        <dbReference type="ARBA" id="ARBA00022679"/>
    </source>
</evidence>
<dbReference type="InterPro" id="IPR018485">
    <property type="entry name" value="FGGY_C"/>
</dbReference>
<dbReference type="GO" id="GO:0005975">
    <property type="term" value="P:carbohydrate metabolic process"/>
    <property type="evidence" value="ECO:0007669"/>
    <property type="project" value="InterPro"/>
</dbReference>
<gene>
    <name evidence="5" type="ORF">IAA81_04380</name>
</gene>
<evidence type="ECO:0000256" key="1">
    <source>
        <dbReference type="ARBA" id="ARBA00009156"/>
    </source>
</evidence>
<dbReference type="AlphaFoldDB" id="A0A9D9HP86"/>
<evidence type="ECO:0000313" key="6">
    <source>
        <dbReference type="Proteomes" id="UP000823638"/>
    </source>
</evidence>
<dbReference type="EMBL" id="JADIMM010000063">
    <property type="protein sequence ID" value="MBO8457449.1"/>
    <property type="molecule type" value="Genomic_DNA"/>
</dbReference>
<organism evidence="5 6">
    <name type="scientific">Candidatus Gallitreponema excrementavium</name>
    <dbReference type="NCBI Taxonomy" id="2840840"/>
    <lineage>
        <taxon>Bacteria</taxon>
        <taxon>Pseudomonadati</taxon>
        <taxon>Spirochaetota</taxon>
        <taxon>Spirochaetia</taxon>
        <taxon>Spirochaetales</taxon>
        <taxon>Candidatus Gallitreponema</taxon>
    </lineage>
</organism>
<reference evidence="5" key="1">
    <citation type="submission" date="2020-10" db="EMBL/GenBank/DDBJ databases">
        <authorList>
            <person name="Gilroy R."/>
        </authorList>
    </citation>
    <scope>NUCLEOTIDE SEQUENCE</scope>
    <source>
        <strain evidence="5">10532</strain>
    </source>
</reference>
<evidence type="ECO:0000313" key="5">
    <source>
        <dbReference type="EMBL" id="MBO8457449.1"/>
    </source>
</evidence>
<dbReference type="PANTHER" id="PTHR43095">
    <property type="entry name" value="SUGAR KINASE"/>
    <property type="match status" value="1"/>
</dbReference>
<feature type="domain" description="Carbohydrate kinase FGGY C-terminal" evidence="4">
    <location>
        <begin position="323"/>
        <end position="387"/>
    </location>
</feature>
<sequence>MNVFCVDLGTSSLKAALVSSTGECLFFVRIKYTECLYPSKRYLSWITGFFPRILPPWEIAFRKALCILEHNPGNNGAPDGVIISGNGPSFVCLGKNRIKKVLFWNKKIPDKYKKKCGKSLFLPFILYLKSRYPVTFSKIDTILGIPEYLVYTLTGCKATILPESRYTGAYWTKEVLDKLKLKKELFPEFVSPGTKAGTFQANFNNKHYMLPVYYGAPDFISAMLGTGSIIPGKVFDRAGTSEGINLVIPCPPEKTEGLRLLPSVVPGLWNLSYLIPDSGSKFAKLFKTRKYKNITPEDVIKTVLTKRNHGYNEAEKITREILAELKKGITLLEKASEIKIKEMIVTGGQGENPFWNQLKADFLNINIIEPTITEGELLGDAVLFFVSAGLYSNAEQGILNLFKIKKIYIPGKPEI</sequence>
<evidence type="ECO:0000259" key="4">
    <source>
        <dbReference type="Pfam" id="PF02782"/>
    </source>
</evidence>
<comment type="caution">
    <text evidence="5">The sequence shown here is derived from an EMBL/GenBank/DDBJ whole genome shotgun (WGS) entry which is preliminary data.</text>
</comment>
<dbReference type="Pfam" id="PF02782">
    <property type="entry name" value="FGGY_C"/>
    <property type="match status" value="1"/>
</dbReference>
<dbReference type="InterPro" id="IPR043129">
    <property type="entry name" value="ATPase_NBD"/>
</dbReference>
<dbReference type="SUPFAM" id="SSF53067">
    <property type="entry name" value="Actin-like ATPase domain"/>
    <property type="match status" value="2"/>
</dbReference>